<keyword evidence="3" id="KW-0808">Transferase</keyword>
<keyword evidence="1" id="KW-0175">Coiled coil</keyword>
<organism evidence="3 4">
    <name type="scientific">Priestia endophytica</name>
    <dbReference type="NCBI Taxonomy" id="135735"/>
    <lineage>
        <taxon>Bacteria</taxon>
        <taxon>Bacillati</taxon>
        <taxon>Bacillota</taxon>
        <taxon>Bacilli</taxon>
        <taxon>Bacillales</taxon>
        <taxon>Bacillaceae</taxon>
        <taxon>Priestia</taxon>
    </lineage>
</organism>
<dbReference type="Proteomes" id="UP000250174">
    <property type="component" value="Unassembled WGS sequence"/>
</dbReference>
<dbReference type="InterPro" id="IPR000477">
    <property type="entry name" value="RT_dom"/>
</dbReference>
<dbReference type="InterPro" id="IPR043502">
    <property type="entry name" value="DNA/RNA_pol_sf"/>
</dbReference>
<protein>
    <submittedName>
        <fullName evidence="3">Group II intron reverse transcriptase/maturase</fullName>
    </submittedName>
</protein>
<dbReference type="InterPro" id="IPR051083">
    <property type="entry name" value="GrpII_Intron_Splice-Mob/Def"/>
</dbReference>
<dbReference type="InterPro" id="IPR003615">
    <property type="entry name" value="HNH_nuc"/>
</dbReference>
<feature type="domain" description="Reverse transcriptase" evidence="2">
    <location>
        <begin position="72"/>
        <end position="368"/>
    </location>
</feature>
<dbReference type="CDD" id="cd01651">
    <property type="entry name" value="RT_G2_intron"/>
    <property type="match status" value="1"/>
</dbReference>
<evidence type="ECO:0000259" key="2">
    <source>
        <dbReference type="PROSITE" id="PS50878"/>
    </source>
</evidence>
<dbReference type="EMBL" id="LVYK01000031">
    <property type="protein sequence ID" value="RAS76082.1"/>
    <property type="molecule type" value="Genomic_DNA"/>
</dbReference>
<dbReference type="Pfam" id="PF21368">
    <property type="entry name" value="AI2M-like_HNH"/>
    <property type="match status" value="1"/>
</dbReference>
<name>A0AAX1Q7D9_9BACI</name>
<dbReference type="InterPro" id="IPR024937">
    <property type="entry name" value="Domain_X"/>
</dbReference>
<evidence type="ECO:0000256" key="1">
    <source>
        <dbReference type="SAM" id="Coils"/>
    </source>
</evidence>
<evidence type="ECO:0000313" key="4">
    <source>
        <dbReference type="Proteomes" id="UP000250174"/>
    </source>
</evidence>
<dbReference type="PROSITE" id="PS50878">
    <property type="entry name" value="RT_POL"/>
    <property type="match status" value="1"/>
</dbReference>
<dbReference type="AlphaFoldDB" id="A0AAX1Q7D9"/>
<comment type="caution">
    <text evidence="3">The sequence shown here is derived from an EMBL/GenBank/DDBJ whole genome shotgun (WGS) entry which is preliminary data.</text>
</comment>
<gene>
    <name evidence="3" type="ORF">A3864_14490</name>
</gene>
<feature type="coiled-coil region" evidence="1">
    <location>
        <begin position="253"/>
        <end position="280"/>
    </location>
</feature>
<dbReference type="GO" id="GO:0006397">
    <property type="term" value="P:mRNA processing"/>
    <property type="evidence" value="ECO:0007669"/>
    <property type="project" value="InterPro"/>
</dbReference>
<dbReference type="GO" id="GO:0003964">
    <property type="term" value="F:RNA-directed DNA polymerase activity"/>
    <property type="evidence" value="ECO:0007669"/>
    <property type="project" value="UniProtKB-KW"/>
</dbReference>
<proteinExistence type="predicted"/>
<dbReference type="InterPro" id="IPR049030">
    <property type="entry name" value="AI2M-like_HNH"/>
</dbReference>
<dbReference type="Pfam" id="PF00078">
    <property type="entry name" value="RVT_1"/>
    <property type="match status" value="2"/>
</dbReference>
<reference evidence="3 4" key="1">
    <citation type="submission" date="2016-03" db="EMBL/GenBank/DDBJ databases">
        <title>Comparison of Bacillus endophyticus and B. anthracis characteristics using whole genome sequence analysis and microbiological techniques.</title>
        <authorList>
            <person name="Lekota K.E."/>
            <person name="Mafofo J."/>
            <person name="Rees J."/>
            <person name="Muchadeyi F.C."/>
            <person name="Madoroba E."/>
            <person name="Van Heerden H."/>
        </authorList>
    </citation>
    <scope>NUCLEOTIDE SEQUENCE [LARGE SCALE GENOMIC DNA]</scope>
    <source>
        <strain evidence="3 4">3631_10C</strain>
    </source>
</reference>
<dbReference type="Pfam" id="PF01348">
    <property type="entry name" value="Intron_maturas2"/>
    <property type="match status" value="1"/>
</dbReference>
<dbReference type="PANTHER" id="PTHR34047">
    <property type="entry name" value="NUCLEAR INTRON MATURASE 1, MITOCHONDRIAL-RELATED"/>
    <property type="match status" value="1"/>
</dbReference>
<evidence type="ECO:0000313" key="3">
    <source>
        <dbReference type="EMBL" id="RAS76082.1"/>
    </source>
</evidence>
<sequence length="607" mass="71735">MRLLRSPKIVLENLASHSNKAGYKYKKLYRNLYNPLFFLDAYQNIYANEGNMTAGTDGQTIDGMSKRRISELIDKLRDYSYQPKSVRRVFIPKKNGTKRPLGIPSVEDKLVQEVIKNLLESIYEPTFSKYSHGFRPKKSCHTALIQVKSTFTGSRWFIEGDIEGFFDNINHHILIHILRKRIDDEQFISLIWKFLRAGYLEDWKFHKTFSGTPQGGILSPLLANIYLNELDNFMNRYKSTFDVGKVRKTNPAYSKINHQIKRAKEKLREAKGKDEEVEKELANRIRRLFDERERIPQKYPMDENYKRIQYVRYADDFLIGVIGSKEDANRAKKDIANFLKSELRLTLSEEKTLITNTRNKARFLGYDVKVGRDFQSKRRSDGIKTRAFSLKCELYMPTDSVYSRLFKKGAIKANQKTGQWKPIHRPELIKLEPLEILRNYNAEIRGTYQYYQLAVNVCHLNSYKYFLEYSMYKTLANKYRTTLRKAKRKFTVNGIFQVNYETKSGKKKEVLYDKGFRRKRAPISQMDVERLPSEVPYQSRTSLIQRLMANQCEWCKTEEGTMEVHHVRKLKNLKGKKKWERQMIARNRKTMILCRKCHRDLHNGKLD</sequence>
<dbReference type="SMART" id="SM00507">
    <property type="entry name" value="HNHc"/>
    <property type="match status" value="1"/>
</dbReference>
<dbReference type="SUPFAM" id="SSF56672">
    <property type="entry name" value="DNA/RNA polymerases"/>
    <property type="match status" value="1"/>
</dbReference>
<dbReference type="PANTHER" id="PTHR34047:SF8">
    <property type="entry name" value="PROTEIN YKFC"/>
    <property type="match status" value="1"/>
</dbReference>
<keyword evidence="3" id="KW-0695">RNA-directed DNA polymerase</keyword>
<keyword evidence="3" id="KW-0548">Nucleotidyltransferase</keyword>
<accession>A0AAX1Q7D9</accession>